<evidence type="ECO:0000259" key="1">
    <source>
        <dbReference type="PROSITE" id="PS50995"/>
    </source>
</evidence>
<evidence type="ECO:0000313" key="2">
    <source>
        <dbReference type="EMBL" id="MBB4931733.1"/>
    </source>
</evidence>
<dbReference type="PANTHER" id="PTHR33164">
    <property type="entry name" value="TRANSCRIPTIONAL REGULATOR, MARR FAMILY"/>
    <property type="match status" value="1"/>
</dbReference>
<dbReference type="InterPro" id="IPR036390">
    <property type="entry name" value="WH_DNA-bd_sf"/>
</dbReference>
<comment type="caution">
    <text evidence="2">The sequence shown here is derived from an EMBL/GenBank/DDBJ whole genome shotgun (WGS) entry which is preliminary data.</text>
</comment>
<keyword evidence="2" id="KW-0238">DNA-binding</keyword>
<dbReference type="Pfam" id="PF12802">
    <property type="entry name" value="MarR_2"/>
    <property type="match status" value="1"/>
</dbReference>
<evidence type="ECO:0000313" key="3">
    <source>
        <dbReference type="Proteomes" id="UP000523007"/>
    </source>
</evidence>
<dbReference type="Gene3D" id="1.10.10.10">
    <property type="entry name" value="Winged helix-like DNA-binding domain superfamily/Winged helix DNA-binding domain"/>
    <property type="match status" value="1"/>
</dbReference>
<keyword evidence="3" id="KW-1185">Reference proteome</keyword>
<dbReference type="AlphaFoldDB" id="A0A7W7RHJ2"/>
<dbReference type="GO" id="GO:0003700">
    <property type="term" value="F:DNA-binding transcription factor activity"/>
    <property type="evidence" value="ECO:0007669"/>
    <property type="project" value="InterPro"/>
</dbReference>
<proteinExistence type="predicted"/>
<feature type="domain" description="HTH marR-type" evidence="1">
    <location>
        <begin position="1"/>
        <end position="97"/>
    </location>
</feature>
<dbReference type="PANTHER" id="PTHR33164:SF43">
    <property type="entry name" value="HTH-TYPE TRANSCRIPTIONAL REPRESSOR YETL"/>
    <property type="match status" value="1"/>
</dbReference>
<sequence length="107" mass="11903">MLTALRWMRMQELARRCFVSKSGISQIVSQLSEQDLVERQGLPDNLRVACAALTPKGEKALEESAPIFLGAVRRHFSGHLNEEEITHLTRITKKLITAHGEPVEGPG</sequence>
<dbReference type="PRINTS" id="PR00598">
    <property type="entry name" value="HTHMARR"/>
</dbReference>
<dbReference type="GO" id="GO:0006950">
    <property type="term" value="P:response to stress"/>
    <property type="evidence" value="ECO:0007669"/>
    <property type="project" value="TreeGrafter"/>
</dbReference>
<dbReference type="GO" id="GO:0003677">
    <property type="term" value="F:DNA binding"/>
    <property type="evidence" value="ECO:0007669"/>
    <property type="project" value="UniProtKB-KW"/>
</dbReference>
<dbReference type="InterPro" id="IPR039422">
    <property type="entry name" value="MarR/SlyA-like"/>
</dbReference>
<name>A0A7W7RHJ2_9ACTN</name>
<dbReference type="RefSeq" id="WP_221445472.1">
    <property type="nucleotide sequence ID" value="NZ_JACHJT010000001.1"/>
</dbReference>
<accession>A0A7W7RHJ2</accession>
<dbReference type="Proteomes" id="UP000523007">
    <property type="component" value="Unassembled WGS sequence"/>
</dbReference>
<protein>
    <submittedName>
        <fullName evidence="2">DNA-binding MarR family transcriptional regulator</fullName>
    </submittedName>
</protein>
<reference evidence="2 3" key="1">
    <citation type="submission" date="2020-08" db="EMBL/GenBank/DDBJ databases">
        <title>Sequencing the genomes of 1000 actinobacteria strains.</title>
        <authorList>
            <person name="Klenk H.-P."/>
        </authorList>
    </citation>
    <scope>NUCLEOTIDE SEQUENCE [LARGE SCALE GENOMIC DNA]</scope>
    <source>
        <strain evidence="2 3">DSM 102030</strain>
    </source>
</reference>
<dbReference type="SUPFAM" id="SSF46785">
    <property type="entry name" value="Winged helix' DNA-binding domain"/>
    <property type="match status" value="1"/>
</dbReference>
<gene>
    <name evidence="2" type="ORF">F4561_002553</name>
</gene>
<dbReference type="InterPro" id="IPR000835">
    <property type="entry name" value="HTH_MarR-typ"/>
</dbReference>
<dbReference type="PROSITE" id="PS50995">
    <property type="entry name" value="HTH_MARR_2"/>
    <property type="match status" value="1"/>
</dbReference>
<organism evidence="2 3">
    <name type="scientific">Lipingzhangella halophila</name>
    <dbReference type="NCBI Taxonomy" id="1783352"/>
    <lineage>
        <taxon>Bacteria</taxon>
        <taxon>Bacillati</taxon>
        <taxon>Actinomycetota</taxon>
        <taxon>Actinomycetes</taxon>
        <taxon>Streptosporangiales</taxon>
        <taxon>Nocardiopsidaceae</taxon>
        <taxon>Lipingzhangella</taxon>
    </lineage>
</organism>
<dbReference type="EMBL" id="JACHJT010000001">
    <property type="protein sequence ID" value="MBB4931733.1"/>
    <property type="molecule type" value="Genomic_DNA"/>
</dbReference>
<dbReference type="InterPro" id="IPR036388">
    <property type="entry name" value="WH-like_DNA-bd_sf"/>
</dbReference>